<dbReference type="RefSeq" id="WP_113994032.1">
    <property type="nucleotide sequence ID" value="NZ_JACLAO010000001.1"/>
</dbReference>
<protein>
    <submittedName>
        <fullName evidence="1">Uncharacterized protein</fullName>
    </submittedName>
</protein>
<reference evidence="1 2" key="1">
    <citation type="journal article" date="2018" name="PLoS ONE">
        <title>Phenotypic characterization and whole genome analysis of extended-spectrum beta-lactamase-producing bacteria isolated from dogs in Germany.</title>
        <authorList>
            <person name="Boehmer T."/>
            <person name="Vogler A.J."/>
            <person name="Thomas A."/>
            <person name="Sauer S."/>
            <person name="Hergenroether M."/>
            <person name="Straubinger R.K."/>
            <person name="Birdsell D."/>
            <person name="Keim P."/>
            <person name="Sahl J.W."/>
            <person name="Williamson C.H."/>
            <person name="Riehm J.M."/>
        </authorList>
    </citation>
    <scope>NUCLEOTIDE SEQUENCE [LARGE SCALE GENOMIC DNA]</scope>
    <source>
        <strain evidence="1 2">AFG_SD03_1510_Ahy_093</strain>
    </source>
</reference>
<dbReference type="AlphaFoldDB" id="A0ABD7GE69"/>
<dbReference type="EMBL" id="PUTQ01000001">
    <property type="protein sequence ID" value="RCF53272.1"/>
    <property type="molecule type" value="Genomic_DNA"/>
</dbReference>
<comment type="caution">
    <text evidence="1">The sequence shown here is derived from an EMBL/GenBank/DDBJ whole genome shotgun (WGS) entry which is preliminary data.</text>
</comment>
<name>A0ABD7GE69_AERHY</name>
<dbReference type="Proteomes" id="UP000253075">
    <property type="component" value="Unassembled WGS sequence"/>
</dbReference>
<proteinExistence type="predicted"/>
<evidence type="ECO:0000313" key="1">
    <source>
        <dbReference type="EMBL" id="RCF53272.1"/>
    </source>
</evidence>
<accession>A0ABD7GE69</accession>
<gene>
    <name evidence="1" type="ORF">C6C11_00670</name>
</gene>
<organism evidence="1 2">
    <name type="scientific">Aeromonas hydrophila</name>
    <dbReference type="NCBI Taxonomy" id="644"/>
    <lineage>
        <taxon>Bacteria</taxon>
        <taxon>Pseudomonadati</taxon>
        <taxon>Pseudomonadota</taxon>
        <taxon>Gammaproteobacteria</taxon>
        <taxon>Aeromonadales</taxon>
        <taxon>Aeromonadaceae</taxon>
        <taxon>Aeromonas</taxon>
    </lineage>
</organism>
<sequence>MKIAGIDIRELKPIPDIESGDEKEVFAFYGLASFNAQCAEKALVNFAMGYKLLDESVLTQEQWLDLYDGLNSNTFGRLLGQIKKRVDLSDELLSHLDDTLQKRNWLAHDFFYDYAIHMSDYDGRVEMIMLLQSLIIKFQIADREIEKLSSLVWRQFGIDESWIQNEISAQKLEKQSAKKPNKIP</sequence>
<evidence type="ECO:0000313" key="2">
    <source>
        <dbReference type="Proteomes" id="UP000253075"/>
    </source>
</evidence>
<reference evidence="2" key="2">
    <citation type="submission" date="2018-02" db="EMBL/GenBank/DDBJ databases">
        <title>Phenotypic characterization and whole genome analysis of multidrug-resistant, extended-spectrum beta-lactamase-producing bacteria isolated from dogs in Germany.</title>
        <authorList>
            <person name="Williamson C."/>
        </authorList>
    </citation>
    <scope>NUCLEOTIDE SEQUENCE [LARGE SCALE GENOMIC DNA]</scope>
    <source>
        <strain evidence="2">AFG_SD03_1510_Ahy_093</strain>
    </source>
</reference>